<dbReference type="HOGENOM" id="CLU_1249871_0_0_9"/>
<proteinExistence type="predicted"/>
<evidence type="ECO:0000313" key="1">
    <source>
        <dbReference type="EMBL" id="CBL16640.1"/>
    </source>
</evidence>
<protein>
    <recommendedName>
        <fullName evidence="3">Ribbon-helix-helix protein CopG domain-containing protein</fullName>
    </recommendedName>
</protein>
<evidence type="ECO:0000313" key="2">
    <source>
        <dbReference type="Proteomes" id="UP000007054"/>
    </source>
</evidence>
<organism evidence="1 2">
    <name type="scientific">Ruminococcus champanellensis (strain DSM 18848 / JCM 17042 / KCTC 15320 / 18P13)</name>
    <dbReference type="NCBI Taxonomy" id="213810"/>
    <lineage>
        <taxon>Bacteria</taxon>
        <taxon>Bacillati</taxon>
        <taxon>Bacillota</taxon>
        <taxon>Clostridia</taxon>
        <taxon>Eubacteriales</taxon>
        <taxon>Oscillospiraceae</taxon>
        <taxon>Ruminococcus</taxon>
    </lineage>
</organism>
<dbReference type="OrthoDB" id="1819249at2"/>
<gene>
    <name evidence="1" type="ordered locus">RUM_04050</name>
</gene>
<keyword evidence="2" id="KW-1185">Reference proteome</keyword>
<dbReference type="BioCyc" id="RCHA213810:RUM_RS01965-MONOMER"/>
<reference evidence="1" key="1">
    <citation type="submission" date="2010-03" db="EMBL/GenBank/DDBJ databases">
        <title>The genome sequence of Ruminococcus sp. 18P13.</title>
        <authorList>
            <consortium name="metaHIT consortium -- http://www.metahit.eu/"/>
            <person name="Pajon A."/>
            <person name="Turner K."/>
            <person name="Parkhill J."/>
            <person name="Bernalier A."/>
        </authorList>
    </citation>
    <scope>NUCLEOTIDE SEQUENCE [LARGE SCALE GENOMIC DNA]</scope>
    <source>
        <strain evidence="1">Type strain: 18P13</strain>
    </source>
</reference>
<dbReference type="RefSeq" id="WP_015557547.1">
    <property type="nucleotide sequence ID" value="NC_021039.1"/>
</dbReference>
<evidence type="ECO:0008006" key="3">
    <source>
        <dbReference type="Google" id="ProtNLM"/>
    </source>
</evidence>
<accession>D4LAJ5</accession>
<dbReference type="Proteomes" id="UP000007054">
    <property type="component" value="Chromosome"/>
</dbReference>
<dbReference type="PATRIC" id="fig|213810.4.peg.313"/>
<dbReference type="AlphaFoldDB" id="D4LAJ5"/>
<dbReference type="GeneID" id="83155237"/>
<sequence length="221" mass="25129">MSKHVYSLVLMDEVVEAIDRLAYQQNTSRSNLINQILAEKVCCTTPQMRMNDIFNTISSRMTGDCFQVQPQPSDAMLSIRSALKYKYKPTIRYSLELVHSPGRTLGVLKVSFRTQSAQLLSELTVFYKLWAALEHQFLLPGMPEGIHYQIEAGRFIRTFQLPPDQAELSTDQIGEYIAGYIRLFDHILKVYFAALPQGQDAALEAATAAYRKLLPKKIVHI</sequence>
<dbReference type="KEGG" id="rch:RUM_04050"/>
<dbReference type="EMBL" id="FP929052">
    <property type="protein sequence ID" value="CBL16640.1"/>
    <property type="molecule type" value="Genomic_DNA"/>
</dbReference>
<dbReference type="STRING" id="213810.RUM_04050"/>
<reference evidence="1" key="2">
    <citation type="submission" date="2010-03" db="EMBL/GenBank/DDBJ databases">
        <authorList>
            <person name="Pajon A."/>
        </authorList>
    </citation>
    <scope>NUCLEOTIDE SEQUENCE</scope>
    <source>
        <strain evidence="1">Type strain: 18P13</strain>
    </source>
</reference>
<name>D4LAJ5_RUMC1</name>
<dbReference type="CDD" id="cd21631">
    <property type="entry name" value="RHH_CopG_NikR-like"/>
    <property type="match status" value="1"/>
</dbReference>